<protein>
    <submittedName>
        <fullName evidence="3">Carboxypeptidase regulatory-like domain-containing protein</fullName>
    </submittedName>
</protein>
<dbReference type="Gene3D" id="2.60.40.10">
    <property type="entry name" value="Immunoglobulins"/>
    <property type="match status" value="1"/>
</dbReference>
<keyword evidence="2" id="KW-0732">Signal</keyword>
<evidence type="ECO:0000256" key="1">
    <source>
        <dbReference type="SAM" id="MobiDB-lite"/>
    </source>
</evidence>
<dbReference type="EMBL" id="QWFX01000013">
    <property type="protein sequence ID" value="RIJ28234.1"/>
    <property type="molecule type" value="Genomic_DNA"/>
</dbReference>
<name>A0A399RCC3_9PROT</name>
<proteinExistence type="predicted"/>
<dbReference type="Proteomes" id="UP000266385">
    <property type="component" value="Unassembled WGS sequence"/>
</dbReference>
<keyword evidence="3" id="KW-0645">Protease</keyword>
<keyword evidence="4" id="KW-1185">Reference proteome</keyword>
<feature type="region of interest" description="Disordered" evidence="1">
    <location>
        <begin position="264"/>
        <end position="293"/>
    </location>
</feature>
<feature type="signal peptide" evidence="2">
    <location>
        <begin position="1"/>
        <end position="24"/>
    </location>
</feature>
<keyword evidence="3" id="KW-0378">Hydrolase</keyword>
<sequence>MRRQLITFLLAGLSLLTAPSAAVADAMPSDRPLAVSQPANALLSPDKASVRQTEAVHNVQIGEQTLAVKVRYGQPDRIDATSVAALSGAVFRRSRQLLIVDRPQSGERAEMSLHTGQLWIDGKPGAPVDTAGIETDSRLWLSPDALSSLVGLPVSVSGRSEPERRDRSARTTIAKANLLFPEPTTLEGSSQARLLLAAHSPEKRAGKSPYRLSVPDLASFEGAFGGSVRKRSSSAIAGDWRKRKSWQIETEIRKTPEARLVLASVTSRSSDDGEKAHPRSPAKSAKMSSEHVNEFGRTHSRIVAVSFSRSFSETVANSRVPVPSLKALNFRKTGRGISEQKAVPETSATEVSLSALSVGSDEKNAKTTYEQPGPAIRGTVFIDLDGNGRVDPIDQRLEGELLTLINIETGQMIERRSAAFGRFGFADLQPGRYRLRVLAGWQEHVAELNIRSGDIASDVPLAIATGPPASAGRQIRTAPPMTHQKARRDEPAGLIEA</sequence>
<keyword evidence="3" id="KW-0121">Carboxypeptidase</keyword>
<feature type="region of interest" description="Disordered" evidence="1">
    <location>
        <begin position="466"/>
        <end position="497"/>
    </location>
</feature>
<reference evidence="3 4" key="1">
    <citation type="submission" date="2018-08" db="EMBL/GenBank/DDBJ databases">
        <title>Henriciella mobilis sp. nov., isolated from seawater.</title>
        <authorList>
            <person name="Cheng H."/>
            <person name="Wu Y.-H."/>
            <person name="Xu X.-W."/>
            <person name="Guo L.-L."/>
        </authorList>
    </citation>
    <scope>NUCLEOTIDE SEQUENCE [LARGE SCALE GENOMIC DNA]</scope>
    <source>
        <strain evidence="3 4">JN25</strain>
    </source>
</reference>
<dbReference type="InterPro" id="IPR013783">
    <property type="entry name" value="Ig-like_fold"/>
</dbReference>
<feature type="chain" id="PRO_5017259397" evidence="2">
    <location>
        <begin position="25"/>
        <end position="497"/>
    </location>
</feature>
<organism evidence="3 4">
    <name type="scientific">Henriciella mobilis</name>
    <dbReference type="NCBI Taxonomy" id="2305467"/>
    <lineage>
        <taxon>Bacteria</taxon>
        <taxon>Pseudomonadati</taxon>
        <taxon>Pseudomonadota</taxon>
        <taxon>Alphaproteobacteria</taxon>
        <taxon>Hyphomonadales</taxon>
        <taxon>Hyphomonadaceae</taxon>
        <taxon>Henriciella</taxon>
    </lineage>
</organism>
<accession>A0A399RCC3</accession>
<comment type="caution">
    <text evidence="3">The sequence shown here is derived from an EMBL/GenBank/DDBJ whole genome shotgun (WGS) entry which is preliminary data.</text>
</comment>
<evidence type="ECO:0000256" key="2">
    <source>
        <dbReference type="SAM" id="SignalP"/>
    </source>
</evidence>
<evidence type="ECO:0000313" key="3">
    <source>
        <dbReference type="EMBL" id="RIJ28234.1"/>
    </source>
</evidence>
<gene>
    <name evidence="3" type="ORF">D1223_12590</name>
</gene>
<dbReference type="GO" id="GO:0004180">
    <property type="term" value="F:carboxypeptidase activity"/>
    <property type="evidence" value="ECO:0007669"/>
    <property type="project" value="UniProtKB-KW"/>
</dbReference>
<evidence type="ECO:0000313" key="4">
    <source>
        <dbReference type="Proteomes" id="UP000266385"/>
    </source>
</evidence>
<dbReference type="SUPFAM" id="SSF117074">
    <property type="entry name" value="Hypothetical protein PA1324"/>
    <property type="match status" value="1"/>
</dbReference>
<dbReference type="AlphaFoldDB" id="A0A399RCC3"/>